<dbReference type="EMBL" id="VXIS01000057">
    <property type="protein sequence ID" value="KAA8909472.1"/>
    <property type="molecule type" value="Genomic_DNA"/>
</dbReference>
<protein>
    <recommendedName>
        <fullName evidence="5">Fibroin-3 related protein</fullName>
    </recommendedName>
</protein>
<feature type="region of interest" description="Disordered" evidence="1">
    <location>
        <begin position="242"/>
        <end position="375"/>
    </location>
</feature>
<dbReference type="PANTHER" id="PTHR40018:SF1">
    <property type="entry name" value="[PSI+] INDUCTION PROTEIN 2"/>
    <property type="match status" value="1"/>
</dbReference>
<reference evidence="3 4" key="1">
    <citation type="submission" date="2019-09" db="EMBL/GenBank/DDBJ databases">
        <title>Draft genome of the ectomycorrhizal ascomycete Sphaerosporella brunnea.</title>
        <authorList>
            <consortium name="DOE Joint Genome Institute"/>
            <person name="Benucci G.M."/>
            <person name="Marozzi G."/>
            <person name="Antonielli L."/>
            <person name="Sanchez S."/>
            <person name="Marco P."/>
            <person name="Wang X."/>
            <person name="Falini L.B."/>
            <person name="Barry K."/>
            <person name="Haridas S."/>
            <person name="Lipzen A."/>
            <person name="Labutti K."/>
            <person name="Grigoriev I.V."/>
            <person name="Murat C."/>
            <person name="Martin F."/>
            <person name="Albertini E."/>
            <person name="Donnini D."/>
            <person name="Bonito G."/>
        </authorList>
    </citation>
    <scope>NUCLEOTIDE SEQUENCE [LARGE SCALE GENOMIC DNA]</scope>
    <source>
        <strain evidence="3 4">Sb_GMNB300</strain>
    </source>
</reference>
<evidence type="ECO:0000313" key="4">
    <source>
        <dbReference type="Proteomes" id="UP000326924"/>
    </source>
</evidence>
<comment type="caution">
    <text evidence="3">The sequence shown here is derived from an EMBL/GenBank/DDBJ whole genome shotgun (WGS) entry which is preliminary data.</text>
</comment>
<keyword evidence="2" id="KW-1133">Transmembrane helix</keyword>
<evidence type="ECO:0000313" key="3">
    <source>
        <dbReference type="EMBL" id="KAA8909472.1"/>
    </source>
</evidence>
<keyword evidence="2" id="KW-0472">Membrane</keyword>
<feature type="compositionally biased region" description="Basic and acidic residues" evidence="1">
    <location>
        <begin position="352"/>
        <end position="375"/>
    </location>
</feature>
<gene>
    <name evidence="3" type="ORF">FN846DRAFT_610792</name>
</gene>
<proteinExistence type="predicted"/>
<dbReference type="GO" id="GO:0005886">
    <property type="term" value="C:plasma membrane"/>
    <property type="evidence" value="ECO:0007669"/>
    <property type="project" value="TreeGrafter"/>
</dbReference>
<dbReference type="PANTHER" id="PTHR40018">
    <property type="entry name" value="[PSI+] INDUCTION PROTEIN 2"/>
    <property type="match status" value="1"/>
</dbReference>
<dbReference type="Proteomes" id="UP000326924">
    <property type="component" value="Unassembled WGS sequence"/>
</dbReference>
<feature type="transmembrane region" description="Helical" evidence="2">
    <location>
        <begin position="34"/>
        <end position="55"/>
    </location>
</feature>
<keyword evidence="2" id="KW-0812">Transmembrane</keyword>
<sequence length="375" mass="41556">MGVIQQRSIGDDLANFSTTFTSFDKCMQKDICKIPFIVGCVIAGIIVFSTLWCLFRCIMCGYACCSCCCGGCGGRRHKTETTTYVLPPPPPPPLLATRPPHYDHDEPKYAYFESRNDDALPHMPSANGVDVKQRFEIEEHEMEPVRRTPTPQKQPLHAPLPTRPGEIDAMRVQHNASTVYGNLAPPERAASAAPTCYSNSTPLDHSQNAGTYYPNNNYNGGFAPGYNNGGMPLFNNNAYPGHLQDRGLSPDHGIGSNPRFNNPRDILASPTPGPYHDEHSAQRGFGGNGPADSYGYQEPYWHEYSAPHAESGYQGPHRTEYPAAPVQAYQPPHAQAYQPAREEDYDFPSNLRDSRQVQAEDGRGDQRKHETWTAV</sequence>
<name>A0A5J5F133_9PEZI</name>
<dbReference type="OrthoDB" id="5401332at2759"/>
<accession>A0A5J5F133</accession>
<feature type="compositionally biased region" description="Low complexity" evidence="1">
    <location>
        <begin position="321"/>
        <end position="339"/>
    </location>
</feature>
<dbReference type="GO" id="GO:0005935">
    <property type="term" value="C:cellular bud neck"/>
    <property type="evidence" value="ECO:0007669"/>
    <property type="project" value="TreeGrafter"/>
</dbReference>
<dbReference type="InParanoid" id="A0A5J5F133"/>
<organism evidence="3 4">
    <name type="scientific">Sphaerosporella brunnea</name>
    <dbReference type="NCBI Taxonomy" id="1250544"/>
    <lineage>
        <taxon>Eukaryota</taxon>
        <taxon>Fungi</taxon>
        <taxon>Dikarya</taxon>
        <taxon>Ascomycota</taxon>
        <taxon>Pezizomycotina</taxon>
        <taxon>Pezizomycetes</taxon>
        <taxon>Pezizales</taxon>
        <taxon>Pyronemataceae</taxon>
        <taxon>Sphaerosporella</taxon>
    </lineage>
</organism>
<evidence type="ECO:0000256" key="1">
    <source>
        <dbReference type="SAM" id="MobiDB-lite"/>
    </source>
</evidence>
<evidence type="ECO:0000256" key="2">
    <source>
        <dbReference type="SAM" id="Phobius"/>
    </source>
</evidence>
<dbReference type="InterPro" id="IPR037504">
    <property type="entry name" value="PSI_induc_2"/>
</dbReference>
<keyword evidence="4" id="KW-1185">Reference proteome</keyword>
<dbReference type="AlphaFoldDB" id="A0A5J5F133"/>
<evidence type="ECO:0008006" key="5">
    <source>
        <dbReference type="Google" id="ProtNLM"/>
    </source>
</evidence>